<evidence type="ECO:0000259" key="7">
    <source>
        <dbReference type="PROSITE" id="PS50026"/>
    </source>
</evidence>
<dbReference type="CDD" id="cd00054">
    <property type="entry name" value="EGF_CA"/>
    <property type="match status" value="1"/>
</dbReference>
<reference evidence="9" key="1">
    <citation type="submission" date="2025-08" db="UniProtKB">
        <authorList>
            <consortium name="RefSeq"/>
        </authorList>
    </citation>
    <scope>IDENTIFICATION</scope>
    <source>
        <tissue evidence="9">Whole larvae</tissue>
    </source>
</reference>
<feature type="compositionally biased region" description="Low complexity" evidence="5">
    <location>
        <begin position="270"/>
        <end position="284"/>
    </location>
</feature>
<proteinExistence type="predicted"/>
<feature type="compositionally biased region" description="Basic and acidic residues" evidence="5">
    <location>
        <begin position="335"/>
        <end position="348"/>
    </location>
</feature>
<keyword evidence="3" id="KW-1015">Disulfide bond</keyword>
<feature type="compositionally biased region" description="Acidic residues" evidence="5">
    <location>
        <begin position="429"/>
        <end position="440"/>
    </location>
</feature>
<evidence type="ECO:0000256" key="1">
    <source>
        <dbReference type="ARBA" id="ARBA00022536"/>
    </source>
</evidence>
<dbReference type="RefSeq" id="XP_052752275.1">
    <property type="nucleotide sequence ID" value="XM_052896315.1"/>
</dbReference>
<dbReference type="GeneID" id="113515857"/>
<evidence type="ECO:0000313" key="9">
    <source>
        <dbReference type="RefSeq" id="XP_052752275.1"/>
    </source>
</evidence>
<protein>
    <submittedName>
        <fullName evidence="9">Collagen and calcium-binding EGF domain-containing protein 1-like</fullName>
    </submittedName>
</protein>
<feature type="region of interest" description="Disordered" evidence="5">
    <location>
        <begin position="261"/>
        <end position="291"/>
    </location>
</feature>
<evidence type="ECO:0000256" key="3">
    <source>
        <dbReference type="ARBA" id="ARBA00023157"/>
    </source>
</evidence>
<dbReference type="SMART" id="SM00179">
    <property type="entry name" value="EGF_CA"/>
    <property type="match status" value="1"/>
</dbReference>
<dbReference type="PANTHER" id="PTHR24034:SF204">
    <property type="entry name" value="ADHESION G PROTEIN-COUPLED RECEPTOR E1"/>
    <property type="match status" value="1"/>
</dbReference>
<dbReference type="SMART" id="SM00181">
    <property type="entry name" value="EGF"/>
    <property type="match status" value="2"/>
</dbReference>
<dbReference type="Gene3D" id="2.10.25.10">
    <property type="entry name" value="Laminin"/>
    <property type="match status" value="2"/>
</dbReference>
<dbReference type="Proteomes" id="UP001652740">
    <property type="component" value="Unplaced"/>
</dbReference>
<dbReference type="PROSITE" id="PS01187">
    <property type="entry name" value="EGF_CA"/>
    <property type="match status" value="1"/>
</dbReference>
<gene>
    <name evidence="9" type="primary">LOC113515857</name>
</gene>
<accession>A0ABM3MLZ8</accession>
<feature type="domain" description="EGF-like" evidence="7">
    <location>
        <begin position="137"/>
        <end position="177"/>
    </location>
</feature>
<sequence length="440" mass="48905">MRAPLGSAACAAFLLFCAASLVLSYDDRGYHPEDGSYLDDALDVADTRLECPTDRLLRTRQTCHINGADIECIKLQCCDTHVYIAGRCIPKAVDPCSLKLCEQACEVRADRVWCTCHRGFEFHPENYRRKTQPYCIDIDECENHNGGCEQRCVNDPGTFHCECLPPMVVGADGKKCEPPVPIAIPEPLPLIRASSRCYATCDTVSWLTRKMKQLTDQLHATQAALKKVMDSPAFKADDGTYTYRVLDSVAPLEGGYCRCERGPRGPPGAPGMEGPKGATGPRGARGPRGPEGSLDLMLLLLADMRHDINNLEGRVYNKGEVPERFNLQKAWRHQQKQEKQERESRTEQALEAYTAPPLEGAMYDPVFISPRGLTGEIPHESTTDWSLVKGETDPSDLPMGLTEDMSGMDEKLRQFYILANITSAGEEDRTGDDDDDDYNY</sequence>
<dbReference type="PROSITE" id="PS50026">
    <property type="entry name" value="EGF_3"/>
    <property type="match status" value="1"/>
</dbReference>
<dbReference type="PANTHER" id="PTHR24034">
    <property type="entry name" value="EGF-LIKE DOMAIN-CONTAINING PROTEIN"/>
    <property type="match status" value="1"/>
</dbReference>
<name>A0ABM3MLZ8_GALME</name>
<dbReference type="InterPro" id="IPR050751">
    <property type="entry name" value="ECM_structural_protein"/>
</dbReference>
<feature type="signal peptide" evidence="6">
    <location>
        <begin position="1"/>
        <end position="24"/>
    </location>
</feature>
<evidence type="ECO:0000256" key="6">
    <source>
        <dbReference type="SAM" id="SignalP"/>
    </source>
</evidence>
<feature type="chain" id="PRO_5046293708" evidence="6">
    <location>
        <begin position="25"/>
        <end position="440"/>
    </location>
</feature>
<keyword evidence="1 4" id="KW-0245">EGF-like domain</keyword>
<organism evidence="8 9">
    <name type="scientific">Galleria mellonella</name>
    <name type="common">Greater wax moth</name>
    <dbReference type="NCBI Taxonomy" id="7137"/>
    <lineage>
        <taxon>Eukaryota</taxon>
        <taxon>Metazoa</taxon>
        <taxon>Ecdysozoa</taxon>
        <taxon>Arthropoda</taxon>
        <taxon>Hexapoda</taxon>
        <taxon>Insecta</taxon>
        <taxon>Pterygota</taxon>
        <taxon>Neoptera</taxon>
        <taxon>Endopterygota</taxon>
        <taxon>Lepidoptera</taxon>
        <taxon>Glossata</taxon>
        <taxon>Ditrysia</taxon>
        <taxon>Pyraloidea</taxon>
        <taxon>Pyralidae</taxon>
        <taxon>Galleriinae</taxon>
        <taxon>Galleria</taxon>
    </lineage>
</organism>
<evidence type="ECO:0000256" key="5">
    <source>
        <dbReference type="SAM" id="MobiDB-lite"/>
    </source>
</evidence>
<keyword evidence="2" id="KW-0677">Repeat</keyword>
<evidence type="ECO:0000313" key="8">
    <source>
        <dbReference type="Proteomes" id="UP001652740"/>
    </source>
</evidence>
<evidence type="ECO:0000256" key="4">
    <source>
        <dbReference type="PROSITE-ProRule" id="PRU00076"/>
    </source>
</evidence>
<keyword evidence="8" id="KW-1185">Reference proteome</keyword>
<feature type="region of interest" description="Disordered" evidence="5">
    <location>
        <begin position="329"/>
        <end position="348"/>
    </location>
</feature>
<dbReference type="InterPro" id="IPR000152">
    <property type="entry name" value="EGF-type_Asp/Asn_hydroxyl_site"/>
</dbReference>
<dbReference type="PROSITE" id="PS00010">
    <property type="entry name" value="ASX_HYDROXYL"/>
    <property type="match status" value="1"/>
</dbReference>
<comment type="caution">
    <text evidence="4">Lacks conserved residue(s) required for the propagation of feature annotation.</text>
</comment>
<dbReference type="InterPro" id="IPR018097">
    <property type="entry name" value="EGF_Ca-bd_CS"/>
</dbReference>
<dbReference type="InterPro" id="IPR000742">
    <property type="entry name" value="EGF"/>
</dbReference>
<dbReference type="SUPFAM" id="SSF57196">
    <property type="entry name" value="EGF/Laminin"/>
    <property type="match status" value="1"/>
</dbReference>
<evidence type="ECO:0000256" key="2">
    <source>
        <dbReference type="ARBA" id="ARBA00022737"/>
    </source>
</evidence>
<dbReference type="InterPro" id="IPR001881">
    <property type="entry name" value="EGF-like_Ca-bd_dom"/>
</dbReference>
<feature type="region of interest" description="Disordered" evidence="5">
    <location>
        <begin position="421"/>
        <end position="440"/>
    </location>
</feature>
<keyword evidence="6" id="KW-0732">Signal</keyword>